<dbReference type="EMBL" id="BMYR01000004">
    <property type="protein sequence ID" value="GGW57685.1"/>
    <property type="molecule type" value="Genomic_DNA"/>
</dbReference>
<evidence type="ECO:0000256" key="2">
    <source>
        <dbReference type="SAM" id="SignalP"/>
    </source>
</evidence>
<gene>
    <name evidence="3" type="ORF">GCM10008111_12220</name>
</gene>
<feature type="chain" id="PRO_5046219668" description="PEP-CTERM protein-sorting domain-containing protein" evidence="2">
    <location>
        <begin position="21"/>
        <end position="240"/>
    </location>
</feature>
<keyword evidence="2" id="KW-0732">Signal</keyword>
<keyword evidence="1" id="KW-0812">Transmembrane</keyword>
<feature type="transmembrane region" description="Helical" evidence="1">
    <location>
        <begin position="214"/>
        <end position="232"/>
    </location>
</feature>
<reference evidence="4" key="1">
    <citation type="journal article" date="2019" name="Int. J. Syst. Evol. Microbiol.">
        <title>The Global Catalogue of Microorganisms (GCM) 10K type strain sequencing project: providing services to taxonomists for standard genome sequencing and annotation.</title>
        <authorList>
            <consortium name="The Broad Institute Genomics Platform"/>
            <consortium name="The Broad Institute Genome Sequencing Center for Infectious Disease"/>
            <person name="Wu L."/>
            <person name="Ma J."/>
        </authorList>
    </citation>
    <scope>NUCLEOTIDE SEQUENCE [LARGE SCALE GENOMIC DNA]</scope>
    <source>
        <strain evidence="4">KCTC 23723</strain>
    </source>
</reference>
<sequence length="240" mass="25963">MLKKILVASCLLVTSMASQATIISHFGYERDSASNIVTGGGLEWLKWDVTKGMSINLALAAHSADGWTLATNSNMTDLYNVFKFGKSDWNNNLATWQDSTIGRSGVEYSVHSMFKSLFGYTYTVQEACEEGWAEHCQINEFLWYSHATYVGSFGGYGVGGLSDQWIDSTDGIAVPGMTSRAYLNHSGLGYGVDTVNSGVGVALVRLAPITPTPVSLPTSVSLLALGLVVLGYRRRQALRP</sequence>
<evidence type="ECO:0000256" key="1">
    <source>
        <dbReference type="SAM" id="Phobius"/>
    </source>
</evidence>
<feature type="signal peptide" evidence="2">
    <location>
        <begin position="1"/>
        <end position="20"/>
    </location>
</feature>
<keyword evidence="4" id="KW-1185">Reference proteome</keyword>
<comment type="caution">
    <text evidence="3">The sequence shown here is derived from an EMBL/GenBank/DDBJ whole genome shotgun (WGS) entry which is preliminary data.</text>
</comment>
<keyword evidence="1" id="KW-1133">Transmembrane helix</keyword>
<evidence type="ECO:0008006" key="5">
    <source>
        <dbReference type="Google" id="ProtNLM"/>
    </source>
</evidence>
<organism evidence="3 4">
    <name type="scientific">Alishewanella tabrizica</name>
    <dbReference type="NCBI Taxonomy" id="671278"/>
    <lineage>
        <taxon>Bacteria</taxon>
        <taxon>Pseudomonadati</taxon>
        <taxon>Pseudomonadota</taxon>
        <taxon>Gammaproteobacteria</taxon>
        <taxon>Alteromonadales</taxon>
        <taxon>Alteromonadaceae</taxon>
        <taxon>Alishewanella</taxon>
    </lineage>
</organism>
<dbReference type="Proteomes" id="UP000634667">
    <property type="component" value="Unassembled WGS sequence"/>
</dbReference>
<accession>A0ABQ2WI63</accession>
<proteinExistence type="predicted"/>
<protein>
    <recommendedName>
        <fullName evidence="5">PEP-CTERM protein-sorting domain-containing protein</fullName>
    </recommendedName>
</protein>
<evidence type="ECO:0000313" key="4">
    <source>
        <dbReference type="Proteomes" id="UP000634667"/>
    </source>
</evidence>
<keyword evidence="1" id="KW-0472">Membrane</keyword>
<evidence type="ECO:0000313" key="3">
    <source>
        <dbReference type="EMBL" id="GGW57685.1"/>
    </source>
</evidence>
<name>A0ABQ2WI63_9ALTE</name>